<feature type="non-terminal residue" evidence="1">
    <location>
        <position position="1"/>
    </location>
</feature>
<name>A0A699L169_TANCI</name>
<accession>A0A699L169</accession>
<proteinExistence type="predicted"/>
<dbReference type="InterPro" id="IPR021109">
    <property type="entry name" value="Peptidase_aspartic_dom_sf"/>
</dbReference>
<dbReference type="PANTHER" id="PTHR33067">
    <property type="entry name" value="RNA-DIRECTED DNA POLYMERASE-RELATED"/>
    <property type="match status" value="1"/>
</dbReference>
<comment type="caution">
    <text evidence="1">The sequence shown here is derived from an EMBL/GenBank/DDBJ whole genome shotgun (WGS) entry which is preliminary data.</text>
</comment>
<dbReference type="EMBL" id="BKCJ010577116">
    <property type="protein sequence ID" value="GFB21419.1"/>
    <property type="molecule type" value="Genomic_DNA"/>
</dbReference>
<dbReference type="AlphaFoldDB" id="A0A699L169"/>
<protein>
    <recommendedName>
        <fullName evidence="2">Reverse transcriptase domain-containing protein</fullName>
    </recommendedName>
</protein>
<gene>
    <name evidence="1" type="ORF">Tci_693390</name>
</gene>
<dbReference type="PANTHER" id="PTHR33067:SF9">
    <property type="entry name" value="RNA-DIRECTED DNA POLYMERASE"/>
    <property type="match status" value="1"/>
</dbReference>
<evidence type="ECO:0000313" key="1">
    <source>
        <dbReference type="EMBL" id="GFB21419.1"/>
    </source>
</evidence>
<sequence>EIRASTGAAIRIQGASIKALEIQIGEMSKVLQERGSGSILGSTKTNPRDHNRMQFFKTSQSIIPFLSQLIYDGNEEKMELLKLTDREKSATKLKKLHIEKPRIGYQIEASTNMHDSAILEDSLPPKKKDPGSFTIPCYINNICFEKALAELGASISVMPYSTFANLDLGKLAPTKLIIKLANRTIKRPKGIVENVLVAPVEARISLIKLSFHHNPEATALYLPPWGNDTPN</sequence>
<reference evidence="1" key="1">
    <citation type="journal article" date="2019" name="Sci. Rep.">
        <title>Draft genome of Tanacetum cinerariifolium, the natural source of mosquito coil.</title>
        <authorList>
            <person name="Yamashiro T."/>
            <person name="Shiraishi A."/>
            <person name="Satake H."/>
            <person name="Nakayama K."/>
        </authorList>
    </citation>
    <scope>NUCLEOTIDE SEQUENCE</scope>
</reference>
<dbReference type="Gene3D" id="2.40.70.10">
    <property type="entry name" value="Acid Proteases"/>
    <property type="match status" value="1"/>
</dbReference>
<evidence type="ECO:0008006" key="2">
    <source>
        <dbReference type="Google" id="ProtNLM"/>
    </source>
</evidence>
<organism evidence="1">
    <name type="scientific">Tanacetum cinerariifolium</name>
    <name type="common">Dalmatian daisy</name>
    <name type="synonym">Chrysanthemum cinerariifolium</name>
    <dbReference type="NCBI Taxonomy" id="118510"/>
    <lineage>
        <taxon>Eukaryota</taxon>
        <taxon>Viridiplantae</taxon>
        <taxon>Streptophyta</taxon>
        <taxon>Embryophyta</taxon>
        <taxon>Tracheophyta</taxon>
        <taxon>Spermatophyta</taxon>
        <taxon>Magnoliopsida</taxon>
        <taxon>eudicotyledons</taxon>
        <taxon>Gunneridae</taxon>
        <taxon>Pentapetalae</taxon>
        <taxon>asterids</taxon>
        <taxon>campanulids</taxon>
        <taxon>Asterales</taxon>
        <taxon>Asteraceae</taxon>
        <taxon>Asteroideae</taxon>
        <taxon>Anthemideae</taxon>
        <taxon>Anthemidinae</taxon>
        <taxon>Tanacetum</taxon>
    </lineage>
</organism>